<comment type="similarity">
    <text evidence="2">Belongs to the TMEM131 family.</text>
</comment>
<dbReference type="Pfam" id="PF24499">
    <property type="entry name" value="Ig_TMEM131L_4"/>
    <property type="match status" value="1"/>
</dbReference>
<feature type="compositionally biased region" description="Pro residues" evidence="7">
    <location>
        <begin position="1374"/>
        <end position="1387"/>
    </location>
</feature>
<feature type="region of interest" description="Disordered" evidence="7">
    <location>
        <begin position="1660"/>
        <end position="1729"/>
    </location>
</feature>
<keyword evidence="6 8" id="KW-0472">Membrane</keyword>
<keyword evidence="4 9" id="KW-0732">Signal</keyword>
<dbReference type="GO" id="GO:0016020">
    <property type="term" value="C:membrane"/>
    <property type="evidence" value="ECO:0007669"/>
    <property type="project" value="UniProtKB-SubCell"/>
</dbReference>
<proteinExistence type="inferred from homology"/>
<evidence type="ECO:0000259" key="11">
    <source>
        <dbReference type="Pfam" id="PF24495"/>
    </source>
</evidence>
<feature type="transmembrane region" description="Helical" evidence="8">
    <location>
        <begin position="1262"/>
        <end position="1280"/>
    </location>
</feature>
<feature type="region of interest" description="Disordered" evidence="7">
    <location>
        <begin position="1294"/>
        <end position="1404"/>
    </location>
</feature>
<keyword evidence="5 8" id="KW-1133">Transmembrane helix</keyword>
<dbReference type="InterPro" id="IPR022113">
    <property type="entry name" value="TMEM131L_N"/>
</dbReference>
<evidence type="ECO:0000259" key="13">
    <source>
        <dbReference type="Pfam" id="PF24501"/>
    </source>
</evidence>
<keyword evidence="15" id="KW-1185">Reference proteome</keyword>
<dbReference type="OrthoDB" id="168404at2759"/>
<evidence type="ECO:0000256" key="9">
    <source>
        <dbReference type="SAM" id="SignalP"/>
    </source>
</evidence>
<gene>
    <name evidence="14" type="ORF">L596_023768</name>
</gene>
<feature type="compositionally biased region" description="Low complexity" evidence="7">
    <location>
        <begin position="1461"/>
        <end position="1475"/>
    </location>
</feature>
<feature type="compositionally biased region" description="Basic residues" evidence="7">
    <location>
        <begin position="1330"/>
        <end position="1339"/>
    </location>
</feature>
<evidence type="ECO:0000256" key="6">
    <source>
        <dbReference type="ARBA" id="ARBA00023136"/>
    </source>
</evidence>
<feature type="compositionally biased region" description="Basic residues" evidence="7">
    <location>
        <begin position="1482"/>
        <end position="1491"/>
    </location>
</feature>
<dbReference type="InterPro" id="IPR039877">
    <property type="entry name" value="TMEM131-like"/>
</dbReference>
<feature type="domain" description="Transmembrane protein 131-like N-terminal" evidence="10">
    <location>
        <begin position="90"/>
        <end position="165"/>
    </location>
</feature>
<organism evidence="14 15">
    <name type="scientific">Steinernema carpocapsae</name>
    <name type="common">Entomopathogenic nematode</name>
    <dbReference type="NCBI Taxonomy" id="34508"/>
    <lineage>
        <taxon>Eukaryota</taxon>
        <taxon>Metazoa</taxon>
        <taxon>Ecdysozoa</taxon>
        <taxon>Nematoda</taxon>
        <taxon>Chromadorea</taxon>
        <taxon>Rhabditida</taxon>
        <taxon>Tylenchina</taxon>
        <taxon>Panagrolaimomorpha</taxon>
        <taxon>Strongyloidoidea</taxon>
        <taxon>Steinernematidae</taxon>
        <taxon>Steinernema</taxon>
    </lineage>
</organism>
<name>A0A4U5MEP6_STECR</name>
<feature type="chain" id="PRO_5020289352" evidence="9">
    <location>
        <begin position="34"/>
        <end position="1757"/>
    </location>
</feature>
<feature type="domain" description="TMEM131L fifth Ig-like" evidence="13">
    <location>
        <begin position="1055"/>
        <end position="1118"/>
    </location>
</feature>
<feature type="compositionally biased region" description="Acidic residues" evidence="7">
    <location>
        <begin position="1511"/>
        <end position="1524"/>
    </location>
</feature>
<dbReference type="Proteomes" id="UP000298663">
    <property type="component" value="Unassembled WGS sequence"/>
</dbReference>
<feature type="transmembrane region" description="Helical" evidence="8">
    <location>
        <begin position="1152"/>
        <end position="1174"/>
    </location>
</feature>
<evidence type="ECO:0000313" key="14">
    <source>
        <dbReference type="EMBL" id="TKR67648.1"/>
    </source>
</evidence>
<sequence>MSPASRTGGICAFFALLGVFFVLVASSFSQVVADPWVNPLEDSELFGIDDGLVVSHAFVQTGAELRLFSDVSQYEKAAQTSDESLKQDLQFEPEILDFGERFIGSPTIKKVQVRNPSSAESVTFLSISGSTNQFHCSFPKEKTLGAGESTTFDVVYLPRAERHVQITVYIQSSLGVHAFAVAGIGKPSPYRIRPFVAATIPCNGTFLSPITVHNPHAETLKITQIFSSGGDVHLEIPEGDMRTGGDADLWEIPPFATKTVMNAKLIGAHERNATSFVAIRALKPLDGVPNTADNPKEETILVPIEMRIVRKQGLFPTVDKLDFGLVKAGETSPTLTLEVVSTLDRSVHLDSIVVDDEDAVHNEIHIEWATQAPITVPSGAIQRPGAKVALAKIKFNSSYVMKHFGEESLTDEGSERAKVIKFRGKIVASGSGYNDQHNTTIIYEASVYLGELLHNPDDIAFHEQLQPPTTRGVSLTNHFPFGLAIYKVLMAPEGRDAFSVELTAPVVHIAPGETLPALLLRYKEKRNDTFATKCRIFTNVTQFNIPIIIFNGKARITFHSIDQTQFDFGLIDAGDQRSILFSVTNDNPVPLTIKALTNALPSITHFKLVGLESGNETIPTSLDTADDLSHLWSPGQDFAIPQNSFAVFNYTLVVPRDRSVYRATFTIATKFQTFEFPVRYQVEEGQVVVAPDTVAFQDSYPGMIQKQQIAVYNSFPRKLQVLRLSTLAGDRRFFFDSFDPNKPLVLKPNEKTNLGNVMFMPEAECADKCYVGMQVDDPDSTWSWFVYGLELPSNLAQIDTYLYRRLRTRYLELVESNRHLVNSTVVIDTNEAKHIHVPVQGELIWPRLLTRSVVHFPLTAVGNFTILNLTLHNPSTKPVIVQILPLVIYPGAEDLIQLLGEDLPSPLTDPVELNETLMFSLRDTELFPLKPDSPVPKLREHLEESIGKAVPKFTLAVMLQPKMKVRVRLGFLPVDYELRSSLLVIRNNLTGIEPVVLYGKGAHIEMRIDNRTARGKDPLLFEIQPHHLDDCSNPKRQMHKLTTTLTVKRLFMVVNTGEVPFTVVNMSINNAPCENRGFKIINCYPFRLLPNESYALEIAHTPDFLQTWNEANLQLYMHMNGTSWMFPMASSLPPSMLAKCHRALPRPPFEMLMYYSCVSALVFCLICIVACAYLEGDRTIDTMIRQQYAVPRKVFNLNAHGEDDYEEEEYEAYAVSSQAKPDSGKHKRKQVDEVAEKPVDFRPGRVAYDTNSTVIVRHFWEGVNLVLWLFSHIWMFTVHWRKRNESHLIESIRNEKKKRKRRRPVVGPKDTPATPTVSSVQATPPEPARRATKKMKAAKKNSDATMNSHSNGVLKQNGVDPDIKKVESIMDSPISPPKEPVPVPPPPHKGKAQKRDLNDSLLNNAENEGEFIQVKREEWLKLKALSAKNDQIPQPEPQTIEERPASRTSEASKKSRKTAPSNTDSSSQISSTSNSAITLNQRQKKSKKKRGQAAPSPPVTREPEPLRTPSEDEIPSEVSEEVPDWAEYQAELSDEDLDKDFSDLVAQTRLLENNLHEESTPTHQRRPRPVELTPLQIPPLIPPLLTEESIREGKKHLEDFQRFVTMQQAKVDPMQTLFKPENLWGDATDFGLNGNLDQFSIEPPKEFQPASTSAFDAFVAWPAPPPSAQQTASPIQPLETPSVETPQHSNSGAFGAIGTRPNNRGIFQNDVWRAPPREEDPNDDDESTWAEINDRIRDIWSSSPLLPEGENSKLNKK</sequence>
<feature type="signal peptide" evidence="9">
    <location>
        <begin position="1"/>
        <end position="33"/>
    </location>
</feature>
<dbReference type="InterPro" id="IPR055436">
    <property type="entry name" value="Ig_TMEM131L_4"/>
</dbReference>
<feature type="compositionally biased region" description="Polar residues" evidence="7">
    <location>
        <begin position="1343"/>
        <end position="1354"/>
    </location>
</feature>
<comment type="subcellular location">
    <subcellularLocation>
        <location evidence="1">Membrane</location>
        <topology evidence="1">Single-pass type I membrane protein</topology>
    </subcellularLocation>
</comment>
<feature type="compositionally biased region" description="Basic and acidic residues" evidence="7">
    <location>
        <begin position="1440"/>
        <end position="1453"/>
    </location>
</feature>
<dbReference type="Gene3D" id="2.60.40.10">
    <property type="entry name" value="Immunoglobulins"/>
    <property type="match status" value="1"/>
</dbReference>
<feature type="domain" description="TMEM131 second Ig-like" evidence="11">
    <location>
        <begin position="189"/>
        <end position="280"/>
    </location>
</feature>
<feature type="compositionally biased region" description="Low complexity" evidence="7">
    <location>
        <begin position="1668"/>
        <end position="1677"/>
    </location>
</feature>
<evidence type="ECO:0000313" key="15">
    <source>
        <dbReference type="Proteomes" id="UP000298663"/>
    </source>
</evidence>
<dbReference type="Pfam" id="PF24495">
    <property type="entry name" value="Ig_TMEM131_2"/>
    <property type="match status" value="1"/>
</dbReference>
<dbReference type="InterPro" id="IPR013783">
    <property type="entry name" value="Ig-like_fold"/>
</dbReference>
<feature type="compositionally biased region" description="Basic residues" evidence="7">
    <location>
        <begin position="1295"/>
        <end position="1304"/>
    </location>
</feature>
<comment type="caution">
    <text evidence="14">The sequence shown here is derived from an EMBL/GenBank/DDBJ whole genome shotgun (WGS) entry which is preliminary data.</text>
</comment>
<dbReference type="Pfam" id="PF12371">
    <property type="entry name" value="TMEM131_like_N"/>
    <property type="match status" value="1"/>
</dbReference>
<evidence type="ECO:0000259" key="12">
    <source>
        <dbReference type="Pfam" id="PF24499"/>
    </source>
</evidence>
<reference evidence="14 15" key="2">
    <citation type="journal article" date="2019" name="G3 (Bethesda)">
        <title>Hybrid Assembly of the Genome of the Entomopathogenic Nematode Steinernema carpocapsae Identifies the X-Chromosome.</title>
        <authorList>
            <person name="Serra L."/>
            <person name="Macchietto M."/>
            <person name="Macias-Munoz A."/>
            <person name="McGill C.J."/>
            <person name="Rodriguez I.M."/>
            <person name="Rodriguez B."/>
            <person name="Murad R."/>
            <person name="Mortazavi A."/>
        </authorList>
    </citation>
    <scope>NUCLEOTIDE SEQUENCE [LARGE SCALE GENOMIC DNA]</scope>
    <source>
        <strain evidence="14 15">ALL</strain>
    </source>
</reference>
<accession>A0A4U5MEP6</accession>
<evidence type="ECO:0000256" key="5">
    <source>
        <dbReference type="ARBA" id="ARBA00022989"/>
    </source>
</evidence>
<evidence type="ECO:0000256" key="2">
    <source>
        <dbReference type="ARBA" id="ARBA00006682"/>
    </source>
</evidence>
<evidence type="ECO:0000256" key="1">
    <source>
        <dbReference type="ARBA" id="ARBA00004479"/>
    </source>
</evidence>
<evidence type="ECO:0000256" key="7">
    <source>
        <dbReference type="SAM" id="MobiDB-lite"/>
    </source>
</evidence>
<dbReference type="EMBL" id="AZBU02000008">
    <property type="protein sequence ID" value="TKR67648.1"/>
    <property type="molecule type" value="Genomic_DNA"/>
</dbReference>
<keyword evidence="3 8" id="KW-0812">Transmembrane</keyword>
<dbReference type="InterPro" id="IPR056311">
    <property type="entry name" value="TMEM131_Ig_2"/>
</dbReference>
<feature type="domain" description="TMEM131L fourth Ig-like" evidence="12">
    <location>
        <begin position="854"/>
        <end position="1002"/>
    </location>
</feature>
<evidence type="ECO:0000256" key="4">
    <source>
        <dbReference type="ARBA" id="ARBA00022729"/>
    </source>
</evidence>
<feature type="region of interest" description="Disordered" evidence="7">
    <location>
        <begin position="1426"/>
        <end position="1537"/>
    </location>
</feature>
<dbReference type="PANTHER" id="PTHR22050">
    <property type="entry name" value="RW1 PROTEIN HOMOLOG"/>
    <property type="match status" value="1"/>
</dbReference>
<evidence type="ECO:0000259" key="10">
    <source>
        <dbReference type="Pfam" id="PF12371"/>
    </source>
</evidence>
<evidence type="ECO:0000256" key="8">
    <source>
        <dbReference type="SAM" id="Phobius"/>
    </source>
</evidence>
<dbReference type="PANTHER" id="PTHR22050:SF0">
    <property type="entry name" value="TRANSMEMBRANE PROTEIN 131 HOMOLOG"/>
    <property type="match status" value="1"/>
</dbReference>
<feature type="compositionally biased region" description="Polar residues" evidence="7">
    <location>
        <begin position="1682"/>
        <end position="1692"/>
    </location>
</feature>
<evidence type="ECO:0000256" key="3">
    <source>
        <dbReference type="ARBA" id="ARBA00022692"/>
    </source>
</evidence>
<dbReference type="Pfam" id="PF24501">
    <property type="entry name" value="Ig_TMEM131L_5"/>
    <property type="match status" value="1"/>
</dbReference>
<dbReference type="InterPro" id="IPR055437">
    <property type="entry name" value="TMEM131L_Ig_5"/>
</dbReference>
<protein>
    <submittedName>
        <fullName evidence="14">Uncharacterized protein</fullName>
    </submittedName>
</protein>
<feature type="compositionally biased region" description="Polar residues" evidence="7">
    <location>
        <begin position="1313"/>
        <end position="1322"/>
    </location>
</feature>
<reference evidence="14 15" key="1">
    <citation type="journal article" date="2015" name="Genome Biol.">
        <title>Comparative genomics of Steinernema reveals deeply conserved gene regulatory networks.</title>
        <authorList>
            <person name="Dillman A.R."/>
            <person name="Macchietto M."/>
            <person name="Porter C.F."/>
            <person name="Rogers A."/>
            <person name="Williams B."/>
            <person name="Antoshechkin I."/>
            <person name="Lee M.M."/>
            <person name="Goodwin Z."/>
            <person name="Lu X."/>
            <person name="Lewis E.E."/>
            <person name="Goodrich-Blair H."/>
            <person name="Stock S.P."/>
            <person name="Adams B.J."/>
            <person name="Sternberg P.W."/>
            <person name="Mortazavi A."/>
        </authorList>
    </citation>
    <scope>NUCLEOTIDE SEQUENCE [LARGE SCALE GENOMIC DNA]</scope>
    <source>
        <strain evidence="14 15">ALL</strain>
    </source>
</reference>
<dbReference type="STRING" id="34508.A0A4U5MEP6"/>
<feature type="region of interest" description="Disordered" evidence="7">
    <location>
        <begin position="1552"/>
        <end position="1577"/>
    </location>
</feature>